<evidence type="ECO:0000313" key="4">
    <source>
        <dbReference type="EMBL" id="MCZ3371645.1"/>
    </source>
</evidence>
<gene>
    <name evidence="4" type="ORF">O3H35_03265</name>
    <name evidence="3" type="ORF">O3H54_09580</name>
</gene>
<comment type="caution">
    <text evidence="4">The sequence shown here is derived from an EMBL/GenBank/DDBJ whole genome shotgun (WGS) entry which is preliminary data.</text>
</comment>
<dbReference type="CDD" id="cd02440">
    <property type="entry name" value="AdoMet_MTases"/>
    <property type="match status" value="1"/>
</dbReference>
<proteinExistence type="predicted"/>
<dbReference type="GO" id="GO:0032259">
    <property type="term" value="P:methylation"/>
    <property type="evidence" value="ECO:0007669"/>
    <property type="project" value="UniProtKB-KW"/>
</dbReference>
<dbReference type="PANTHER" id="PTHR43861">
    <property type="entry name" value="TRANS-ACONITATE 2-METHYLTRANSFERASE-RELATED"/>
    <property type="match status" value="1"/>
</dbReference>
<dbReference type="Gene3D" id="3.40.50.150">
    <property type="entry name" value="Vaccinia Virus protein VP39"/>
    <property type="match status" value="1"/>
</dbReference>
<dbReference type="Proteomes" id="UP001074446">
    <property type="component" value="Unassembled WGS sequence"/>
</dbReference>
<feature type="domain" description="Methyltransferase" evidence="2">
    <location>
        <begin position="53"/>
        <end position="151"/>
    </location>
</feature>
<evidence type="ECO:0000313" key="3">
    <source>
        <dbReference type="EMBL" id="MCZ3366127.1"/>
    </source>
</evidence>
<dbReference type="EMBL" id="JAPVER010000020">
    <property type="protein sequence ID" value="MCZ3366127.1"/>
    <property type="molecule type" value="Genomic_DNA"/>
</dbReference>
<dbReference type="EMBL" id="JAPVES010000025">
    <property type="protein sequence ID" value="MCZ3371645.1"/>
    <property type="molecule type" value="Genomic_DNA"/>
</dbReference>
<reference evidence="4" key="1">
    <citation type="submission" date="2022-12" db="EMBL/GenBank/DDBJ databases">
        <title>Reclassification of two methanogenic archaea species isolated from the Kolyma lowland permafrost.</title>
        <authorList>
            <person name="Trubitsyn V.E."/>
            <person name="Rivkina E.M."/>
            <person name="Shcherbakova V.A."/>
        </authorList>
    </citation>
    <scope>NUCLEOTIDE SEQUENCE</scope>
    <source>
        <strain evidence="3">M2</strain>
        <strain evidence="4">MK4</strain>
    </source>
</reference>
<dbReference type="InterPro" id="IPR041698">
    <property type="entry name" value="Methyltransf_25"/>
</dbReference>
<organism evidence="4">
    <name type="scientific">Methanobacterium veterum</name>
    <dbReference type="NCBI Taxonomy" id="408577"/>
    <lineage>
        <taxon>Archaea</taxon>
        <taxon>Methanobacteriati</taxon>
        <taxon>Methanobacteriota</taxon>
        <taxon>Methanomada group</taxon>
        <taxon>Methanobacteria</taxon>
        <taxon>Methanobacteriales</taxon>
        <taxon>Methanobacteriaceae</taxon>
        <taxon>Methanobacterium</taxon>
    </lineage>
</organism>
<evidence type="ECO:0000256" key="1">
    <source>
        <dbReference type="ARBA" id="ARBA00022679"/>
    </source>
</evidence>
<accession>A0A9E5A1A5</accession>
<dbReference type="Proteomes" id="UP001068021">
    <property type="component" value="Unassembled WGS sequence"/>
</dbReference>
<protein>
    <submittedName>
        <fullName evidence="4">Methyltransferase domain-containing protein</fullName>
    </submittedName>
</protein>
<dbReference type="InterPro" id="IPR029063">
    <property type="entry name" value="SAM-dependent_MTases_sf"/>
</dbReference>
<evidence type="ECO:0000259" key="2">
    <source>
        <dbReference type="Pfam" id="PF13649"/>
    </source>
</evidence>
<dbReference type="GO" id="GO:0008168">
    <property type="term" value="F:methyltransferase activity"/>
    <property type="evidence" value="ECO:0007669"/>
    <property type="project" value="UniProtKB-KW"/>
</dbReference>
<keyword evidence="1" id="KW-0808">Transferase</keyword>
<keyword evidence="4" id="KW-0489">Methyltransferase</keyword>
<name>A0A9E5A1A5_9EURY</name>
<dbReference type="SUPFAM" id="SSF53335">
    <property type="entry name" value="S-adenosyl-L-methionine-dependent methyltransferases"/>
    <property type="match status" value="1"/>
</dbReference>
<dbReference type="RefSeq" id="WP_048081804.1">
    <property type="nucleotide sequence ID" value="NZ_JAPVER010000020.1"/>
</dbReference>
<dbReference type="Pfam" id="PF13649">
    <property type="entry name" value="Methyltransf_25"/>
    <property type="match status" value="1"/>
</dbReference>
<sequence>MNEFEESKWINKQAALEFIESADMYILERQKLFAVMKSLYKHFLEDNNKTIKILELGCGDGRVTHELLQIDANLEGTLIDGSAEMVESAKNRLKSYPGLKFIQNTFQELVNSNLLSETFDFVVSSLAIHHLQEDEKKTLFEYVYNHLSPSGFFLNMDVIRAPTESLENWYLKLWKEWIIENEAKMEHSESFQNIPDQYKNNPDNNPDTLENQLKLLKSAGFSNVDCYYKYGIFSVYGGQK</sequence>
<dbReference type="AlphaFoldDB" id="A0A9E5A1A5"/>
<evidence type="ECO:0000313" key="5">
    <source>
        <dbReference type="Proteomes" id="UP001068021"/>
    </source>
</evidence>
<keyword evidence="5" id="KW-1185">Reference proteome</keyword>